<dbReference type="RefSeq" id="WP_034245607.1">
    <property type="nucleotide sequence ID" value="NZ_BJYK01000004.1"/>
</dbReference>
<proteinExistence type="predicted"/>
<reference evidence="1 2" key="1">
    <citation type="submission" date="2019-07" db="EMBL/GenBank/DDBJ databases">
        <title>Whole genome shotgun sequence of Actinotalea fermentans NBRC 105374.</title>
        <authorList>
            <person name="Hosoyama A."/>
            <person name="Uohara A."/>
            <person name="Ohji S."/>
            <person name="Ichikawa N."/>
        </authorList>
    </citation>
    <scope>NUCLEOTIDE SEQUENCE [LARGE SCALE GENOMIC DNA]</scope>
    <source>
        <strain evidence="1 2">NBRC 105374</strain>
    </source>
</reference>
<gene>
    <name evidence="1" type="ORF">AFE02nite_15300</name>
</gene>
<dbReference type="OrthoDB" id="7540161at2"/>
<protein>
    <submittedName>
        <fullName evidence="1">Glycosyl transferase</fullName>
    </submittedName>
</protein>
<accession>A0A511YXD3</accession>
<dbReference type="GO" id="GO:0016740">
    <property type="term" value="F:transferase activity"/>
    <property type="evidence" value="ECO:0007669"/>
    <property type="project" value="UniProtKB-KW"/>
</dbReference>
<dbReference type="Proteomes" id="UP000321484">
    <property type="component" value="Unassembled WGS sequence"/>
</dbReference>
<name>A0A511YXD3_9CELL</name>
<evidence type="ECO:0000313" key="2">
    <source>
        <dbReference type="Proteomes" id="UP000321484"/>
    </source>
</evidence>
<sequence length="340" mass="36159">MDDPRYEHVACLTTAVGLYEHALFAAPRVEHGMCVDDASRALLVTAREPRPTPDVVSMSRIYLAYLLRAQAADGRMHNRSDDTGRWLDAPATGDHWGRALWAFGTAAAHSPEGQVRAGGVLGAQRALLARSPYPRAMAYAALGAAALMRTAPENLAARRLLHDARSVLSQAESGAGWLWPDHRLTYANAVLPEAMITVGRALHDDELRDRGLALLGWLADHQDVAGHVSVVPAGGRGPGERRPSFDQQPIEVASMAEAAATAFGATGDHRWAALVARCEAWFEGDNDGRLRMRAPSGGGAYDGLEDGSVNLNQGAESTLASVATAQLVDLLADVLSPVAP</sequence>
<evidence type="ECO:0000313" key="1">
    <source>
        <dbReference type="EMBL" id="GEN79796.1"/>
    </source>
</evidence>
<keyword evidence="2" id="KW-1185">Reference proteome</keyword>
<keyword evidence="1" id="KW-0808">Transferase</keyword>
<dbReference type="AlphaFoldDB" id="A0A511YXD3"/>
<organism evidence="1 2">
    <name type="scientific">Actinotalea fermentans</name>
    <dbReference type="NCBI Taxonomy" id="43671"/>
    <lineage>
        <taxon>Bacteria</taxon>
        <taxon>Bacillati</taxon>
        <taxon>Actinomycetota</taxon>
        <taxon>Actinomycetes</taxon>
        <taxon>Micrococcales</taxon>
        <taxon>Cellulomonadaceae</taxon>
        <taxon>Actinotalea</taxon>
    </lineage>
</organism>
<comment type="caution">
    <text evidence="1">The sequence shown here is derived from an EMBL/GenBank/DDBJ whole genome shotgun (WGS) entry which is preliminary data.</text>
</comment>
<dbReference type="EMBL" id="BJYK01000004">
    <property type="protein sequence ID" value="GEN79796.1"/>
    <property type="molecule type" value="Genomic_DNA"/>
</dbReference>